<feature type="non-terminal residue" evidence="2">
    <location>
        <position position="1"/>
    </location>
</feature>
<feature type="non-terminal residue" evidence="2">
    <location>
        <position position="191"/>
    </location>
</feature>
<dbReference type="PANTHER" id="PTHR46615:SF1">
    <property type="entry name" value="ARYLSULFATASE K"/>
    <property type="match status" value="1"/>
</dbReference>
<name>X1QVK5_9ZZZZ</name>
<organism evidence="2">
    <name type="scientific">marine sediment metagenome</name>
    <dbReference type="NCBI Taxonomy" id="412755"/>
    <lineage>
        <taxon>unclassified sequences</taxon>
        <taxon>metagenomes</taxon>
        <taxon>ecological metagenomes</taxon>
    </lineage>
</organism>
<dbReference type="InterPro" id="IPR051849">
    <property type="entry name" value="GAG-degrading_sulfatase"/>
</dbReference>
<evidence type="ECO:0000313" key="2">
    <source>
        <dbReference type="EMBL" id="GAI54925.1"/>
    </source>
</evidence>
<protein>
    <recommendedName>
        <fullName evidence="1">Sulfatase N-terminal domain-containing protein</fullName>
    </recommendedName>
</protein>
<evidence type="ECO:0000259" key="1">
    <source>
        <dbReference type="Pfam" id="PF00884"/>
    </source>
</evidence>
<dbReference type="Pfam" id="PF00884">
    <property type="entry name" value="Sulfatase"/>
    <property type="match status" value="1"/>
</dbReference>
<dbReference type="InterPro" id="IPR017850">
    <property type="entry name" value="Alkaline_phosphatase_core_sf"/>
</dbReference>
<dbReference type="GO" id="GO:0015024">
    <property type="term" value="F:glucuronate-2-sulfatase activity"/>
    <property type="evidence" value="ECO:0007669"/>
    <property type="project" value="TreeGrafter"/>
</dbReference>
<dbReference type="AlphaFoldDB" id="X1QVK5"/>
<dbReference type="SUPFAM" id="SSF53649">
    <property type="entry name" value="Alkaline phosphatase-like"/>
    <property type="match status" value="1"/>
</dbReference>
<proteinExistence type="predicted"/>
<sequence>FSEDELKCIGACYAGEVSLCDNWFGYFIDNLKKMELYEDSLIILISDHGHSLGEHGAIGKIPTFMYPELVDIPFIIKPPGGINGPKRIKSSYVYVHDILPTLFGFIGEEKLSAFDGMDLSIFVEGEDRLLEKRDYITCGMSYWTLFKDDHYALITANDKSWQKLFDLSKDPEWNENIAENNPDICNEVFKK</sequence>
<dbReference type="Gene3D" id="3.40.720.10">
    <property type="entry name" value="Alkaline Phosphatase, subunit A"/>
    <property type="match status" value="1"/>
</dbReference>
<accession>X1QVK5</accession>
<feature type="domain" description="Sulfatase N-terminal" evidence="1">
    <location>
        <begin position="11"/>
        <end position="106"/>
    </location>
</feature>
<dbReference type="GO" id="GO:0004065">
    <property type="term" value="F:arylsulfatase activity"/>
    <property type="evidence" value="ECO:0007669"/>
    <property type="project" value="TreeGrafter"/>
</dbReference>
<dbReference type="EMBL" id="BARV01039190">
    <property type="protein sequence ID" value="GAI54925.1"/>
    <property type="molecule type" value="Genomic_DNA"/>
</dbReference>
<dbReference type="InterPro" id="IPR000917">
    <property type="entry name" value="Sulfatase_N"/>
</dbReference>
<gene>
    <name evidence="2" type="ORF">S06H3_60141</name>
</gene>
<dbReference type="PANTHER" id="PTHR46615">
    <property type="entry name" value="ARYLSULFATASE K"/>
    <property type="match status" value="1"/>
</dbReference>
<comment type="caution">
    <text evidence="2">The sequence shown here is derived from an EMBL/GenBank/DDBJ whole genome shotgun (WGS) entry which is preliminary data.</text>
</comment>
<reference evidence="2" key="1">
    <citation type="journal article" date="2014" name="Front. Microbiol.">
        <title>High frequency of phylogenetically diverse reductive dehalogenase-homologous genes in deep subseafloor sedimentary metagenomes.</title>
        <authorList>
            <person name="Kawai M."/>
            <person name="Futagami T."/>
            <person name="Toyoda A."/>
            <person name="Takaki Y."/>
            <person name="Nishi S."/>
            <person name="Hori S."/>
            <person name="Arai W."/>
            <person name="Tsubouchi T."/>
            <person name="Morono Y."/>
            <person name="Uchiyama I."/>
            <person name="Ito T."/>
            <person name="Fujiyama A."/>
            <person name="Inagaki F."/>
            <person name="Takami H."/>
        </authorList>
    </citation>
    <scope>NUCLEOTIDE SEQUENCE</scope>
    <source>
        <strain evidence="2">Expedition CK06-06</strain>
    </source>
</reference>